<organism evidence="8 9">
    <name type="scientific">Cymbomonas tetramitiformis</name>
    <dbReference type="NCBI Taxonomy" id="36881"/>
    <lineage>
        <taxon>Eukaryota</taxon>
        <taxon>Viridiplantae</taxon>
        <taxon>Chlorophyta</taxon>
        <taxon>Pyramimonadophyceae</taxon>
        <taxon>Pyramimonadales</taxon>
        <taxon>Pyramimonadaceae</taxon>
        <taxon>Cymbomonas</taxon>
    </lineage>
</organism>
<evidence type="ECO:0000313" key="8">
    <source>
        <dbReference type="EMBL" id="KAK3242838.1"/>
    </source>
</evidence>
<dbReference type="PROSITE" id="PS50922">
    <property type="entry name" value="TLC"/>
    <property type="match status" value="1"/>
</dbReference>
<dbReference type="Proteomes" id="UP001190700">
    <property type="component" value="Unassembled WGS sequence"/>
</dbReference>
<dbReference type="InterPro" id="IPR050846">
    <property type="entry name" value="TLCD"/>
</dbReference>
<evidence type="ECO:0000256" key="2">
    <source>
        <dbReference type="ARBA" id="ARBA00022692"/>
    </source>
</evidence>
<dbReference type="GO" id="GO:0005783">
    <property type="term" value="C:endoplasmic reticulum"/>
    <property type="evidence" value="ECO:0007669"/>
    <property type="project" value="TreeGrafter"/>
</dbReference>
<accession>A0AAE0BV76</accession>
<evidence type="ECO:0000259" key="7">
    <source>
        <dbReference type="PROSITE" id="PS50922"/>
    </source>
</evidence>
<feature type="domain" description="TLC" evidence="7">
    <location>
        <begin position="36"/>
        <end position="236"/>
    </location>
</feature>
<proteinExistence type="predicted"/>
<dbReference type="GO" id="GO:0016020">
    <property type="term" value="C:membrane"/>
    <property type="evidence" value="ECO:0007669"/>
    <property type="project" value="UniProtKB-SubCell"/>
</dbReference>
<dbReference type="PANTHER" id="PTHR13439:SF0">
    <property type="entry name" value="TOPOISOMERASE I DAMAGE AFFECTED PROTEIN 4"/>
    <property type="match status" value="1"/>
</dbReference>
<feature type="transmembrane region" description="Helical" evidence="6">
    <location>
        <begin position="332"/>
        <end position="351"/>
    </location>
</feature>
<dbReference type="SMART" id="SM00724">
    <property type="entry name" value="TLC"/>
    <property type="match status" value="1"/>
</dbReference>
<feature type="transmembrane region" description="Helical" evidence="6">
    <location>
        <begin position="163"/>
        <end position="196"/>
    </location>
</feature>
<reference evidence="8 9" key="1">
    <citation type="journal article" date="2015" name="Genome Biol. Evol.">
        <title>Comparative Genomics of a Bacterivorous Green Alga Reveals Evolutionary Causalities and Consequences of Phago-Mixotrophic Mode of Nutrition.</title>
        <authorList>
            <person name="Burns J.A."/>
            <person name="Paasch A."/>
            <person name="Narechania A."/>
            <person name="Kim E."/>
        </authorList>
    </citation>
    <scope>NUCLEOTIDE SEQUENCE [LARGE SCALE GENOMIC DNA]</scope>
    <source>
        <strain evidence="8 9">PLY_AMNH</strain>
    </source>
</reference>
<dbReference type="InterPro" id="IPR006634">
    <property type="entry name" value="TLC-dom"/>
</dbReference>
<keyword evidence="9" id="KW-1185">Reference proteome</keyword>
<dbReference type="Pfam" id="PF03798">
    <property type="entry name" value="TRAM_LAG1_CLN8"/>
    <property type="match status" value="1"/>
</dbReference>
<evidence type="ECO:0000256" key="1">
    <source>
        <dbReference type="ARBA" id="ARBA00004141"/>
    </source>
</evidence>
<dbReference type="PANTHER" id="PTHR13439">
    <property type="entry name" value="CT120 PROTEIN"/>
    <property type="match status" value="1"/>
</dbReference>
<feature type="transmembrane region" description="Helical" evidence="6">
    <location>
        <begin position="114"/>
        <end position="139"/>
    </location>
</feature>
<comment type="caution">
    <text evidence="8">The sequence shown here is derived from an EMBL/GenBank/DDBJ whole genome shotgun (WGS) entry which is preliminary data.</text>
</comment>
<protein>
    <recommendedName>
        <fullName evidence="7">TLC domain-containing protein</fullName>
    </recommendedName>
</protein>
<keyword evidence="2 5" id="KW-0812">Transmembrane</keyword>
<evidence type="ECO:0000256" key="5">
    <source>
        <dbReference type="PROSITE-ProRule" id="PRU00205"/>
    </source>
</evidence>
<comment type="subcellular location">
    <subcellularLocation>
        <location evidence="1">Membrane</location>
        <topology evidence="1">Multi-pass membrane protein</topology>
    </subcellularLocation>
</comment>
<feature type="transmembrane region" description="Helical" evidence="6">
    <location>
        <begin position="208"/>
        <end position="225"/>
    </location>
</feature>
<evidence type="ECO:0000256" key="4">
    <source>
        <dbReference type="ARBA" id="ARBA00023136"/>
    </source>
</evidence>
<dbReference type="AlphaFoldDB" id="A0AAE0BV76"/>
<feature type="transmembrane region" description="Helical" evidence="6">
    <location>
        <begin position="80"/>
        <end position="102"/>
    </location>
</feature>
<sequence length="397" mass="44656">MDLTDREQQVISASICAAAFFTLQVSGWTKKNCPPEQSIEWDSRVMGFLHAALQTVFAVFCLHEAKDYTYEEMVWGHSPIPITSCNIFIGFIAYDIVIVLAYKEIREVATIIHHTVFITLALICCHFYFLKFAFAWLMLTEASTPSLHIRWFMDVSGAKGNPWYIYNGLALTALFFVVRVVGYGLGLVHMFLYLLPEINRAPHPIMRVVPYVVAAGYALNLFWFNKLFRGAMKALSALPARILVAAARRETVGRHVRTAARLPAARDHRRLAVLLHRFRKCFGPIIRRHLGNVTHDEGVHVYSAPRTLVRMQACKMSRSAGAAALPFPAARAGTVLVITFALPLLAALVVAKKKEGFYLPLVEPYLWRRRMRATTSAKSLEALVSAVLRSVPPQWPS</sequence>
<keyword evidence="3 6" id="KW-1133">Transmembrane helix</keyword>
<name>A0AAE0BV76_9CHLO</name>
<keyword evidence="4 5" id="KW-0472">Membrane</keyword>
<evidence type="ECO:0000313" key="9">
    <source>
        <dbReference type="Proteomes" id="UP001190700"/>
    </source>
</evidence>
<evidence type="ECO:0000256" key="3">
    <source>
        <dbReference type="ARBA" id="ARBA00022989"/>
    </source>
</evidence>
<dbReference type="EMBL" id="LGRX02033114">
    <property type="protein sequence ID" value="KAK3242838.1"/>
    <property type="molecule type" value="Genomic_DNA"/>
</dbReference>
<evidence type="ECO:0000256" key="6">
    <source>
        <dbReference type="SAM" id="Phobius"/>
    </source>
</evidence>
<gene>
    <name evidence="8" type="ORF">CYMTET_47509</name>
</gene>
<dbReference type="GO" id="GO:0055088">
    <property type="term" value="P:lipid homeostasis"/>
    <property type="evidence" value="ECO:0007669"/>
    <property type="project" value="TreeGrafter"/>
</dbReference>